<dbReference type="AlphaFoldDB" id="A0AAX3ZVW2"/>
<dbReference type="Proteomes" id="UP001605990">
    <property type="component" value="Unassembled WGS sequence"/>
</dbReference>
<dbReference type="EMBL" id="CP121271">
    <property type="protein sequence ID" value="WMC90913.1"/>
    <property type="molecule type" value="Genomic_DNA"/>
</dbReference>
<keyword evidence="4" id="KW-1185">Reference proteome</keyword>
<proteinExistence type="predicted"/>
<gene>
    <name evidence="1" type="ORF">ACGU38_33365</name>
    <name evidence="2" type="ORF">P7W03_32200</name>
</gene>
<name>A0AAX3ZVW2_STRRO</name>
<evidence type="ECO:0000313" key="3">
    <source>
        <dbReference type="Proteomes" id="UP001231701"/>
    </source>
</evidence>
<dbReference type="EMBL" id="JBIENY010000477">
    <property type="protein sequence ID" value="MFG6300230.1"/>
    <property type="molecule type" value="Genomic_DNA"/>
</dbReference>
<dbReference type="GeneID" id="90946798"/>
<accession>A0AAX3ZVW2</accession>
<reference evidence="2" key="1">
    <citation type="submission" date="2023-03" db="EMBL/GenBank/DDBJ databases">
        <title>Borrelidin-producing and root-colonizing Streptomyces rochei is a potent biopesticide for soil-borne oomycete-caused plant diseases.</title>
        <authorList>
            <person name="Zhou D."/>
            <person name="Wang X."/>
            <person name="Navarro-Munoz J.C."/>
            <person name="Li W."/>
            <person name="Li J."/>
            <person name="Jiu M."/>
            <person name="Deng S."/>
            <person name="Ye Y."/>
            <person name="Daly P."/>
            <person name="Wei L."/>
        </authorList>
    </citation>
    <scope>NUCLEOTIDE SEQUENCE</scope>
    <source>
        <strain evidence="2">JK1</strain>
    </source>
</reference>
<sequence>MSTTVEPSSERSAAEVNEEIRALWLRSGGTLSVEQREEYQRLVMEWASAPEHAA</sequence>
<dbReference type="Proteomes" id="UP001231701">
    <property type="component" value="Chromosome"/>
</dbReference>
<dbReference type="RefSeq" id="WP_164289681.1">
    <property type="nucleotide sequence ID" value="NZ_CP121271.1"/>
</dbReference>
<evidence type="ECO:0000313" key="2">
    <source>
        <dbReference type="EMBL" id="WMC90913.1"/>
    </source>
</evidence>
<reference evidence="1 4" key="2">
    <citation type="submission" date="2024-10" db="EMBL/GenBank/DDBJ databases">
        <title>Draft genome assembly of a novel steroid transforming actinomycete isolated from African clawed frog Xenopus laevis.</title>
        <authorList>
            <person name="Bragin E."/>
            <person name="Kollerov V."/>
            <person name="Donova M.V."/>
        </authorList>
    </citation>
    <scope>NUCLEOTIDE SEQUENCE [LARGE SCALE GENOMIC DNA]</scope>
    <source>
        <strain evidence="1 4">MTOC-St3</strain>
    </source>
</reference>
<protein>
    <submittedName>
        <fullName evidence="2">Uncharacterized protein</fullName>
    </submittedName>
</protein>
<evidence type="ECO:0000313" key="4">
    <source>
        <dbReference type="Proteomes" id="UP001605990"/>
    </source>
</evidence>
<evidence type="ECO:0000313" key="1">
    <source>
        <dbReference type="EMBL" id="MFG6300230.1"/>
    </source>
</evidence>
<organism evidence="2 3">
    <name type="scientific">Streptomyces rochei</name>
    <name type="common">Streptomyces parvullus</name>
    <dbReference type="NCBI Taxonomy" id="1928"/>
    <lineage>
        <taxon>Bacteria</taxon>
        <taxon>Bacillati</taxon>
        <taxon>Actinomycetota</taxon>
        <taxon>Actinomycetes</taxon>
        <taxon>Kitasatosporales</taxon>
        <taxon>Streptomycetaceae</taxon>
        <taxon>Streptomyces</taxon>
        <taxon>Streptomyces rochei group</taxon>
    </lineage>
</organism>